<proteinExistence type="predicted"/>
<name>A0A067KDP9_JATCU</name>
<reference evidence="1 2" key="1">
    <citation type="journal article" date="2014" name="PLoS ONE">
        <title>Global Analysis of Gene Expression Profiles in Physic Nut (Jatropha curcas L.) Seedlings Exposed to Salt Stress.</title>
        <authorList>
            <person name="Zhang L."/>
            <person name="Zhang C."/>
            <person name="Wu P."/>
            <person name="Chen Y."/>
            <person name="Li M."/>
            <person name="Jiang H."/>
            <person name="Wu G."/>
        </authorList>
    </citation>
    <scope>NUCLEOTIDE SEQUENCE [LARGE SCALE GENOMIC DNA]</scope>
    <source>
        <strain evidence="2">cv. GZQX0401</strain>
        <tissue evidence="1">Young leaves</tissue>
    </source>
</reference>
<sequence>MTQLICPTKCCNGTVSPPRQIFKVPLGTVRRTTSCSGAFSNQSCQLVQSVAEVVNNHHDITHLANKCHNGTISPPRQSQKSPIITMVQFVHLSIVIMAIHINEAAKMVHFIHLSCACHADQASYRAFRDEIGLEKHVRPA</sequence>
<dbReference type="Proteomes" id="UP000027138">
    <property type="component" value="Unassembled WGS sequence"/>
</dbReference>
<keyword evidence="2" id="KW-1185">Reference proteome</keyword>
<accession>A0A067KDP9</accession>
<dbReference type="AlphaFoldDB" id="A0A067KDP9"/>
<protein>
    <submittedName>
        <fullName evidence="1">Uncharacterized protein</fullName>
    </submittedName>
</protein>
<evidence type="ECO:0000313" key="1">
    <source>
        <dbReference type="EMBL" id="KDP30380.1"/>
    </source>
</evidence>
<gene>
    <name evidence="1" type="ORF">JCGZ_17109</name>
</gene>
<dbReference type="EMBL" id="KK914687">
    <property type="protein sequence ID" value="KDP30380.1"/>
    <property type="molecule type" value="Genomic_DNA"/>
</dbReference>
<evidence type="ECO:0000313" key="2">
    <source>
        <dbReference type="Proteomes" id="UP000027138"/>
    </source>
</evidence>
<organism evidence="1 2">
    <name type="scientific">Jatropha curcas</name>
    <name type="common">Barbados nut</name>
    <dbReference type="NCBI Taxonomy" id="180498"/>
    <lineage>
        <taxon>Eukaryota</taxon>
        <taxon>Viridiplantae</taxon>
        <taxon>Streptophyta</taxon>
        <taxon>Embryophyta</taxon>
        <taxon>Tracheophyta</taxon>
        <taxon>Spermatophyta</taxon>
        <taxon>Magnoliopsida</taxon>
        <taxon>eudicotyledons</taxon>
        <taxon>Gunneridae</taxon>
        <taxon>Pentapetalae</taxon>
        <taxon>rosids</taxon>
        <taxon>fabids</taxon>
        <taxon>Malpighiales</taxon>
        <taxon>Euphorbiaceae</taxon>
        <taxon>Crotonoideae</taxon>
        <taxon>Jatropheae</taxon>
        <taxon>Jatropha</taxon>
    </lineage>
</organism>